<dbReference type="InterPro" id="IPR029064">
    <property type="entry name" value="Ribosomal_eL30-like_sf"/>
</dbReference>
<dbReference type="SUPFAM" id="SSF75217">
    <property type="entry name" value="alpha/beta knot"/>
    <property type="match status" value="1"/>
</dbReference>
<dbReference type="GO" id="GO:0032259">
    <property type="term" value="P:methylation"/>
    <property type="evidence" value="ECO:0007669"/>
    <property type="project" value="UniProtKB-KW"/>
</dbReference>
<keyword evidence="1 4" id="KW-0489">Methyltransferase</keyword>
<reference evidence="4" key="1">
    <citation type="submission" date="2024-06" db="EMBL/GenBank/DDBJ databases">
        <title>Diversity, functionality, and evolutionary history of bacterial symbionts in false click beetles (Coleoptera, Throscidae).</title>
        <authorList>
            <person name="Wierz J.C."/>
            <person name="Malm H."/>
            <person name="Kaltenpoth M."/>
            <person name="Engl T."/>
        </authorList>
    </citation>
    <scope>NUCLEOTIDE SEQUENCE</scope>
    <source>
        <strain evidence="4">Tser</strain>
    </source>
</reference>
<dbReference type="GO" id="GO:0006396">
    <property type="term" value="P:RNA processing"/>
    <property type="evidence" value="ECO:0007669"/>
    <property type="project" value="InterPro"/>
</dbReference>
<dbReference type="Pfam" id="PF00588">
    <property type="entry name" value="SpoU_methylase"/>
    <property type="match status" value="1"/>
</dbReference>
<organism evidence="4">
    <name type="scientific">Candidatus Shikimatogenerans sp. Tser</name>
    <dbReference type="NCBI Taxonomy" id="3158568"/>
    <lineage>
        <taxon>Bacteria</taxon>
        <taxon>Pseudomonadati</taxon>
        <taxon>Bacteroidota</taxon>
        <taxon>Flavobacteriia</taxon>
        <taxon>Flavobacteriales</taxon>
        <taxon>Candidatus Shikimatogenerans</taxon>
    </lineage>
</organism>
<proteinExistence type="predicted"/>
<dbReference type="InterPro" id="IPR029026">
    <property type="entry name" value="tRNA_m1G_MTases_N"/>
</dbReference>
<gene>
    <name evidence="4" type="ORF">ABNO52_00970</name>
</gene>
<dbReference type="EMBL" id="CP157893">
    <property type="protein sequence ID" value="XBT18168.1"/>
    <property type="molecule type" value="Genomic_DNA"/>
</dbReference>
<dbReference type="SUPFAM" id="SSF55315">
    <property type="entry name" value="L30e-like"/>
    <property type="match status" value="1"/>
</dbReference>
<sequence>MKKNIIYGYNVIKELLISNPKMIYKIYITSKYIKYLIFDIIKKNKIIFKIKNIKYLNKICNNKNNQGIIAYITNIKFYKIKKIINNINNYYKNPTIVIINKLYNYKNFGNIIRNCVLLNVQCIIIPKNFFFFNIEIIQISSGTFFKIPICKVSSLKKIIFFLKKKKYKIFSLSNKKNNNYINNCNLNIPIVIILGNENKGIDNNILNISDKIIKIPMIYQLSSLNVSNASSIILYEIFKQKLKYIKFF</sequence>
<dbReference type="SMART" id="SM00967">
    <property type="entry name" value="SpoU_sub_bind"/>
    <property type="match status" value="1"/>
</dbReference>
<dbReference type="GO" id="GO:0003723">
    <property type="term" value="F:RNA binding"/>
    <property type="evidence" value="ECO:0007669"/>
    <property type="project" value="InterPro"/>
</dbReference>
<dbReference type="AlphaFoldDB" id="A0AAU7QQG2"/>
<dbReference type="PANTHER" id="PTHR46429">
    <property type="entry name" value="23S RRNA (GUANOSINE-2'-O-)-METHYLTRANSFERASE RLMB"/>
    <property type="match status" value="1"/>
</dbReference>
<evidence type="ECO:0000313" key="4">
    <source>
        <dbReference type="EMBL" id="XBT18168.1"/>
    </source>
</evidence>
<dbReference type="InterPro" id="IPR004441">
    <property type="entry name" value="rRNA_MeTrfase_TrmH"/>
</dbReference>
<dbReference type="PANTHER" id="PTHR46429:SF1">
    <property type="entry name" value="23S RRNA (GUANOSINE-2'-O-)-METHYLTRANSFERASE RLMB"/>
    <property type="match status" value="1"/>
</dbReference>
<accession>A0AAU7QQG2</accession>
<dbReference type="InterPro" id="IPR001537">
    <property type="entry name" value="SpoU_MeTrfase"/>
</dbReference>
<feature type="domain" description="RNA 2-O ribose methyltransferase substrate binding" evidence="3">
    <location>
        <begin position="5"/>
        <end position="78"/>
    </location>
</feature>
<evidence type="ECO:0000256" key="2">
    <source>
        <dbReference type="ARBA" id="ARBA00022679"/>
    </source>
</evidence>
<keyword evidence="2" id="KW-0808">Transferase</keyword>
<dbReference type="Pfam" id="PF08032">
    <property type="entry name" value="SpoU_sub_bind"/>
    <property type="match status" value="1"/>
</dbReference>
<name>A0AAU7QQG2_9FLAO</name>
<dbReference type="InterPro" id="IPR013123">
    <property type="entry name" value="SpoU_subst-bd"/>
</dbReference>
<evidence type="ECO:0000259" key="3">
    <source>
        <dbReference type="SMART" id="SM00967"/>
    </source>
</evidence>
<dbReference type="GO" id="GO:0005829">
    <property type="term" value="C:cytosol"/>
    <property type="evidence" value="ECO:0007669"/>
    <property type="project" value="TreeGrafter"/>
</dbReference>
<dbReference type="Gene3D" id="3.40.1280.10">
    <property type="match status" value="1"/>
</dbReference>
<dbReference type="Gene3D" id="3.30.1330.30">
    <property type="match status" value="1"/>
</dbReference>
<evidence type="ECO:0000256" key="1">
    <source>
        <dbReference type="ARBA" id="ARBA00022603"/>
    </source>
</evidence>
<protein>
    <submittedName>
        <fullName evidence="4">TrmH family RNA methyltransferase</fullName>
    </submittedName>
</protein>
<dbReference type="InterPro" id="IPR029028">
    <property type="entry name" value="Alpha/beta_knot_MTases"/>
</dbReference>
<dbReference type="GO" id="GO:0008173">
    <property type="term" value="F:RNA methyltransferase activity"/>
    <property type="evidence" value="ECO:0007669"/>
    <property type="project" value="InterPro"/>
</dbReference>